<organism evidence="2 3">
    <name type="scientific">Cyclocybe aegerita</name>
    <name type="common">Black poplar mushroom</name>
    <name type="synonym">Agrocybe aegerita</name>
    <dbReference type="NCBI Taxonomy" id="1973307"/>
    <lineage>
        <taxon>Eukaryota</taxon>
        <taxon>Fungi</taxon>
        <taxon>Dikarya</taxon>
        <taxon>Basidiomycota</taxon>
        <taxon>Agaricomycotina</taxon>
        <taxon>Agaricomycetes</taxon>
        <taxon>Agaricomycetidae</taxon>
        <taxon>Agaricales</taxon>
        <taxon>Agaricineae</taxon>
        <taxon>Bolbitiaceae</taxon>
        <taxon>Cyclocybe</taxon>
    </lineage>
</organism>
<evidence type="ECO:0000313" key="3">
    <source>
        <dbReference type="Proteomes" id="UP000467700"/>
    </source>
</evidence>
<keyword evidence="3" id="KW-1185">Reference proteome</keyword>
<proteinExistence type="predicted"/>
<dbReference type="OrthoDB" id="2560792at2759"/>
<dbReference type="Proteomes" id="UP000467700">
    <property type="component" value="Unassembled WGS sequence"/>
</dbReference>
<protein>
    <submittedName>
        <fullName evidence="2">Uncharacterized protein</fullName>
    </submittedName>
</protein>
<feature type="region of interest" description="Disordered" evidence="1">
    <location>
        <begin position="86"/>
        <end position="107"/>
    </location>
</feature>
<sequence length="193" mass="21189">MDSQTQTLLSSSCQTDVVLTYAVAATSRGRDLSPLFAPLLATESSWLCLLFFIPPFAVGDMTEAEMDAKFPGQVCVGYPPSPTIENPGRVFPKTDPNKAPVASPKRNTPDKFVGNPFLMNSALDKVDHSLGEVISILEQEERSQDRQGGDNALLRKFRSWRNELENIRMGEEEIPVPNRAPEITSEAGGMFAD</sequence>
<dbReference type="AlphaFoldDB" id="A0A8S0VR46"/>
<evidence type="ECO:0000313" key="2">
    <source>
        <dbReference type="EMBL" id="CAA7262205.1"/>
    </source>
</evidence>
<comment type="caution">
    <text evidence="2">The sequence shown here is derived from an EMBL/GenBank/DDBJ whole genome shotgun (WGS) entry which is preliminary data.</text>
</comment>
<evidence type="ECO:0000256" key="1">
    <source>
        <dbReference type="SAM" id="MobiDB-lite"/>
    </source>
</evidence>
<dbReference type="EMBL" id="CACVBS010000035">
    <property type="protein sequence ID" value="CAA7262205.1"/>
    <property type="molecule type" value="Genomic_DNA"/>
</dbReference>
<reference evidence="2 3" key="1">
    <citation type="submission" date="2020-01" db="EMBL/GenBank/DDBJ databases">
        <authorList>
            <person name="Gupta K D."/>
        </authorList>
    </citation>
    <scope>NUCLEOTIDE SEQUENCE [LARGE SCALE GENOMIC DNA]</scope>
</reference>
<name>A0A8S0VR46_CYCAE</name>
<gene>
    <name evidence="2" type="ORF">AAE3_LOCUS4328</name>
</gene>
<accession>A0A8S0VR46</accession>